<reference evidence="2" key="2">
    <citation type="submission" date="2015-01" db="EMBL/GenBank/DDBJ databases">
        <title>Evolutionary Origins and Diversification of the Mycorrhizal Mutualists.</title>
        <authorList>
            <consortium name="DOE Joint Genome Institute"/>
            <consortium name="Mycorrhizal Genomics Consortium"/>
            <person name="Kohler A."/>
            <person name="Kuo A."/>
            <person name="Nagy L.G."/>
            <person name="Floudas D."/>
            <person name="Copeland A."/>
            <person name="Barry K.W."/>
            <person name="Cichocki N."/>
            <person name="Veneault-Fourrey C."/>
            <person name="LaButti K."/>
            <person name="Lindquist E.A."/>
            <person name="Lipzen A."/>
            <person name="Lundell T."/>
            <person name="Morin E."/>
            <person name="Murat C."/>
            <person name="Riley R."/>
            <person name="Ohm R."/>
            <person name="Sun H."/>
            <person name="Tunlid A."/>
            <person name="Henrissat B."/>
            <person name="Grigoriev I.V."/>
            <person name="Hibbett D.S."/>
            <person name="Martin F."/>
        </authorList>
    </citation>
    <scope>NUCLEOTIDE SEQUENCE [LARGE SCALE GENOMIC DNA]</scope>
    <source>
        <strain evidence="2">h7</strain>
    </source>
</reference>
<protein>
    <submittedName>
        <fullName evidence="1">Uncharacterized protein</fullName>
    </submittedName>
</protein>
<dbReference type="HOGENOM" id="CLU_2831463_0_0_1"/>
<evidence type="ECO:0000313" key="1">
    <source>
        <dbReference type="EMBL" id="KIM37732.1"/>
    </source>
</evidence>
<accession>A0A0C2Y9N4</accession>
<gene>
    <name evidence="1" type="ORF">M413DRAFT_254453</name>
</gene>
<keyword evidence="2" id="KW-1185">Reference proteome</keyword>
<dbReference type="EMBL" id="KN831795">
    <property type="protein sequence ID" value="KIM37732.1"/>
    <property type="molecule type" value="Genomic_DNA"/>
</dbReference>
<dbReference type="AlphaFoldDB" id="A0A0C2Y9N4"/>
<reference evidence="1 2" key="1">
    <citation type="submission" date="2014-04" db="EMBL/GenBank/DDBJ databases">
        <authorList>
            <consortium name="DOE Joint Genome Institute"/>
            <person name="Kuo A."/>
            <person name="Gay G."/>
            <person name="Dore J."/>
            <person name="Kohler A."/>
            <person name="Nagy L.G."/>
            <person name="Floudas D."/>
            <person name="Copeland A."/>
            <person name="Barry K.W."/>
            <person name="Cichocki N."/>
            <person name="Veneault-Fourrey C."/>
            <person name="LaButti K."/>
            <person name="Lindquist E.A."/>
            <person name="Lipzen A."/>
            <person name="Lundell T."/>
            <person name="Morin E."/>
            <person name="Murat C."/>
            <person name="Sun H."/>
            <person name="Tunlid A."/>
            <person name="Henrissat B."/>
            <person name="Grigoriev I.V."/>
            <person name="Hibbett D.S."/>
            <person name="Martin F."/>
            <person name="Nordberg H.P."/>
            <person name="Cantor M.N."/>
            <person name="Hua S.X."/>
        </authorList>
    </citation>
    <scope>NUCLEOTIDE SEQUENCE [LARGE SCALE GENOMIC DNA]</scope>
    <source>
        <strain evidence="2">h7</strain>
    </source>
</reference>
<name>A0A0C2Y9N4_HEBCY</name>
<evidence type="ECO:0000313" key="2">
    <source>
        <dbReference type="Proteomes" id="UP000053424"/>
    </source>
</evidence>
<organism evidence="1 2">
    <name type="scientific">Hebeloma cylindrosporum</name>
    <dbReference type="NCBI Taxonomy" id="76867"/>
    <lineage>
        <taxon>Eukaryota</taxon>
        <taxon>Fungi</taxon>
        <taxon>Dikarya</taxon>
        <taxon>Basidiomycota</taxon>
        <taxon>Agaricomycotina</taxon>
        <taxon>Agaricomycetes</taxon>
        <taxon>Agaricomycetidae</taxon>
        <taxon>Agaricales</taxon>
        <taxon>Agaricineae</taxon>
        <taxon>Hymenogastraceae</taxon>
        <taxon>Hebeloma</taxon>
    </lineage>
</organism>
<dbReference type="Proteomes" id="UP000053424">
    <property type="component" value="Unassembled WGS sequence"/>
</dbReference>
<sequence length="66" mass="7912">MSVRCFWDMQGHHCWRMPPPLLYLHRLGSLSTWRQLVWERPETPKRAPSDPRMTQATLFSPLPMHL</sequence>
<proteinExistence type="predicted"/>